<dbReference type="InterPro" id="IPR015424">
    <property type="entry name" value="PyrdxlP-dep_Trfase"/>
</dbReference>
<dbReference type="PIRSF" id="PIRSF001434">
    <property type="entry name" value="CGS"/>
    <property type="match status" value="1"/>
</dbReference>
<organism evidence="5 6">
    <name type="scientific">Aquipuribacter hungaricus</name>
    <dbReference type="NCBI Taxonomy" id="545624"/>
    <lineage>
        <taxon>Bacteria</taxon>
        <taxon>Bacillati</taxon>
        <taxon>Actinomycetota</taxon>
        <taxon>Actinomycetes</taxon>
        <taxon>Micrococcales</taxon>
        <taxon>Intrasporangiaceae</taxon>
        <taxon>Aquipuribacter</taxon>
    </lineage>
</organism>
<dbReference type="RefSeq" id="WP_340293200.1">
    <property type="nucleotide sequence ID" value="NZ_JBBEOI010000099.1"/>
</dbReference>
<dbReference type="Pfam" id="PF01053">
    <property type="entry name" value="Cys_Met_Meta_PP"/>
    <property type="match status" value="1"/>
</dbReference>
<dbReference type="Proteomes" id="UP001595685">
    <property type="component" value="Unassembled WGS sequence"/>
</dbReference>
<keyword evidence="3 4" id="KW-0663">Pyridoxal phosphate</keyword>
<comment type="caution">
    <text evidence="5">The sequence shown here is derived from an EMBL/GenBank/DDBJ whole genome shotgun (WGS) entry which is preliminary data.</text>
</comment>
<dbReference type="PANTHER" id="PTHR11808:SF15">
    <property type="entry name" value="CYSTATHIONINE GAMMA-LYASE"/>
    <property type="match status" value="1"/>
</dbReference>
<proteinExistence type="inferred from homology"/>
<evidence type="ECO:0000313" key="6">
    <source>
        <dbReference type="Proteomes" id="UP001595685"/>
    </source>
</evidence>
<keyword evidence="6" id="KW-1185">Reference proteome</keyword>
<evidence type="ECO:0000256" key="2">
    <source>
        <dbReference type="ARBA" id="ARBA00009077"/>
    </source>
</evidence>
<comment type="cofactor">
    <cofactor evidence="1 4">
        <name>pyridoxal 5'-phosphate</name>
        <dbReference type="ChEBI" id="CHEBI:597326"/>
    </cofactor>
</comment>
<evidence type="ECO:0000256" key="4">
    <source>
        <dbReference type="RuleBase" id="RU362118"/>
    </source>
</evidence>
<evidence type="ECO:0000256" key="3">
    <source>
        <dbReference type="ARBA" id="ARBA00022898"/>
    </source>
</evidence>
<dbReference type="Gene3D" id="3.40.640.10">
    <property type="entry name" value="Type I PLP-dependent aspartate aminotransferase-like (Major domain)"/>
    <property type="match status" value="1"/>
</dbReference>
<dbReference type="SUPFAM" id="SSF53383">
    <property type="entry name" value="PLP-dependent transferases"/>
    <property type="match status" value="1"/>
</dbReference>
<name>A0ABV7WFV0_9MICO</name>
<dbReference type="PANTHER" id="PTHR11808">
    <property type="entry name" value="TRANS-SULFURATION ENZYME FAMILY MEMBER"/>
    <property type="match status" value="1"/>
</dbReference>
<evidence type="ECO:0000313" key="5">
    <source>
        <dbReference type="EMBL" id="MFC3688277.1"/>
    </source>
</evidence>
<protein>
    <submittedName>
        <fullName evidence="5">Trans-sulfuration enzyme family protein</fullName>
    </submittedName>
</protein>
<evidence type="ECO:0000256" key="1">
    <source>
        <dbReference type="ARBA" id="ARBA00001933"/>
    </source>
</evidence>
<dbReference type="InterPro" id="IPR015422">
    <property type="entry name" value="PyrdxlP-dep_Trfase_small"/>
</dbReference>
<reference evidence="6" key="1">
    <citation type="journal article" date="2019" name="Int. J. Syst. Evol. Microbiol.">
        <title>The Global Catalogue of Microorganisms (GCM) 10K type strain sequencing project: providing services to taxonomists for standard genome sequencing and annotation.</title>
        <authorList>
            <consortium name="The Broad Institute Genomics Platform"/>
            <consortium name="The Broad Institute Genome Sequencing Center for Infectious Disease"/>
            <person name="Wu L."/>
            <person name="Ma J."/>
        </authorList>
    </citation>
    <scope>NUCLEOTIDE SEQUENCE [LARGE SCALE GENOMIC DNA]</scope>
    <source>
        <strain evidence="6">NCAIM B.02333</strain>
    </source>
</reference>
<sequence length="390" mass="40384">MQPTPDSPLAPQTRLVHLGRPARVPGGPLNPPVELSTTLHAATDESGGADAGVVNYARSGVPTWQALEEALGDLEGGTALVLGSGIAAVGAAVQVVLDERAGSGRTPVVVAPAHGYSGTLGLLDHLRATGRIDLVSVDPADTGAIVAAVDGADLLWVESPVNPTMEVTDLVEVCGAARRAGARSVVDSTYATPLLQNPLALGADVVVHSLTKSVAGHSDVLLGATVTADDGLAAALHDHRTRSGAVPGPFETWLALRGLRTLDVRLQRAQENAQVLAERLLEHPAVLRVRYPGLPSDPGHEVAGRQMRGPGTLLAVDLAGAREAEALAAAVRVWTHATSLGGVESLLERRRRHSGERGTVPEGLVRLSVGIEHVEDLWADLAQALDATAR</sequence>
<dbReference type="InterPro" id="IPR015421">
    <property type="entry name" value="PyrdxlP-dep_Trfase_major"/>
</dbReference>
<dbReference type="InterPro" id="IPR000277">
    <property type="entry name" value="Cys/Met-Metab_PyrdxlP-dep_enz"/>
</dbReference>
<dbReference type="Gene3D" id="3.90.1150.10">
    <property type="entry name" value="Aspartate Aminotransferase, domain 1"/>
    <property type="match status" value="1"/>
</dbReference>
<dbReference type="EMBL" id="JBHRWW010000004">
    <property type="protein sequence ID" value="MFC3688277.1"/>
    <property type="molecule type" value="Genomic_DNA"/>
</dbReference>
<gene>
    <name evidence="5" type="ORF">ACFOLH_07985</name>
</gene>
<accession>A0ABV7WFV0</accession>
<comment type="similarity">
    <text evidence="2 4">Belongs to the trans-sulfuration enzymes family.</text>
</comment>